<organism evidence="2 3">
    <name type="scientific">Pseudoalteromonas viridis</name>
    <dbReference type="NCBI Taxonomy" id="339617"/>
    <lineage>
        <taxon>Bacteria</taxon>
        <taxon>Pseudomonadati</taxon>
        <taxon>Pseudomonadota</taxon>
        <taxon>Gammaproteobacteria</taxon>
        <taxon>Alteromonadales</taxon>
        <taxon>Pseudoalteromonadaceae</taxon>
        <taxon>Pseudoalteromonas</taxon>
    </lineage>
</organism>
<feature type="signal peptide" evidence="1">
    <location>
        <begin position="1"/>
        <end position="19"/>
    </location>
</feature>
<protein>
    <recommendedName>
        <fullName evidence="4">DUF1566 domain-containing protein</fullName>
    </recommendedName>
</protein>
<keyword evidence="3" id="KW-1185">Reference proteome</keyword>
<dbReference type="PROSITE" id="PS51257">
    <property type="entry name" value="PROKAR_LIPOPROTEIN"/>
    <property type="match status" value="1"/>
</dbReference>
<keyword evidence="1" id="KW-0732">Signal</keyword>
<evidence type="ECO:0000313" key="3">
    <source>
        <dbReference type="Proteomes" id="UP000665025"/>
    </source>
</evidence>
<feature type="chain" id="PRO_5047191883" description="DUF1566 domain-containing protein" evidence="1">
    <location>
        <begin position="20"/>
        <end position="694"/>
    </location>
</feature>
<accession>A0ABX7V3M7</accession>
<dbReference type="Proteomes" id="UP000665025">
    <property type="component" value="Chromosome 1"/>
</dbReference>
<sequence length="694" mass="76362">MLHRLFIMLLVLGCGCAHAMEIQGPRYLQPGDTAMFSIADHSSYDQFHWQHSRFYGDIMTGGEKQQLAQLHLDETSTDRQIVLHTYGMRGWNYDSASIQIQVRDDKPVLSGTDIQGPAMLSKGKAGLFSLSALPADALISWQVADSQGDQRGITVTPDEQQVSVLVKEGYQGVGPIHIYAFVTSAGWQHRFEFQASLQQAQPRPTLSLVKAQRYTSLVPGKISALLDNVPDDAQISYHWSLLTPPYGGDLTLQNADASEVVMLASQLTSVQKATLALAVDIVSPDLDVTLKKEFELTITPNLPPQIDFQLPVSSLWFNEVAQLAVMVTEAEQETYSLRLEHANSDALVITPQSPGLYQLQATSNENSTEQIIIVATDQHGHESRSVVELALKKLPQIRFTHAASHYALSQIPLRAEVDIAASEIKDISWQQSAGERVVLDTQVALDSGFTASPTPQTYQFELNITLSEQTSVAATTLLTTEEITQLNDSGDRRLIDEQGQWLRNRPDSLALPGLDAQTGRDSDVSLIKHGAGPDGFDFSFISAQGTEVAAYSPAASCLKDNLTGWYWLLKTASQYPLEQQLPLSAQCDSTPCSIRGLVTQLNQQQLCGVADWRLPTATQALSVMSLNDRDPVLSWLSNDEAGDFNQYLHLRTATTRTGADGEPQVYVISWFGSEMSSQWQNPSRSLHFFLIGGQ</sequence>
<evidence type="ECO:0008006" key="4">
    <source>
        <dbReference type="Google" id="ProtNLM"/>
    </source>
</evidence>
<gene>
    <name evidence="2" type="ORF">J5X90_00025</name>
</gene>
<evidence type="ECO:0000313" key="2">
    <source>
        <dbReference type="EMBL" id="QTL35504.1"/>
    </source>
</evidence>
<dbReference type="EMBL" id="CP072425">
    <property type="protein sequence ID" value="QTL35504.1"/>
    <property type="molecule type" value="Genomic_DNA"/>
</dbReference>
<reference evidence="2 3" key="1">
    <citation type="submission" date="2021-03" db="EMBL/GenBank/DDBJ databases">
        <title>Complete Genome of Pseudoalteromonas viridis Strain BBR56, a new biocontrol bacterial candidate.</title>
        <authorList>
            <person name="Handayani D.P."/>
            <person name="Isnansetyo A."/>
            <person name="Istiqomah I."/>
            <person name="Jumina J."/>
        </authorList>
    </citation>
    <scope>NUCLEOTIDE SEQUENCE [LARGE SCALE GENOMIC DNA]</scope>
    <source>
        <strain evidence="2 3">BBR56</strain>
    </source>
</reference>
<dbReference type="RefSeq" id="WP_209052373.1">
    <property type="nucleotide sequence ID" value="NZ_CP072425.1"/>
</dbReference>
<name>A0ABX7V3M7_9GAMM</name>
<evidence type="ECO:0000256" key="1">
    <source>
        <dbReference type="SAM" id="SignalP"/>
    </source>
</evidence>
<proteinExistence type="predicted"/>